<dbReference type="CDD" id="cd01065">
    <property type="entry name" value="NAD_bind_Shikimate_DH"/>
    <property type="match status" value="1"/>
</dbReference>
<evidence type="ECO:0000259" key="9">
    <source>
        <dbReference type="Pfam" id="PF01488"/>
    </source>
</evidence>
<feature type="binding site" evidence="8">
    <location>
        <begin position="158"/>
        <end position="163"/>
    </location>
    <ligand>
        <name>NADP(+)</name>
        <dbReference type="ChEBI" id="CHEBI:58349"/>
    </ligand>
</feature>
<evidence type="ECO:0000313" key="12">
    <source>
        <dbReference type="EMBL" id="AZG78606.1"/>
    </source>
</evidence>
<name>A0A3G8M9K3_9HYPH</name>
<dbReference type="HAMAP" id="MF_00222">
    <property type="entry name" value="Shikimate_DH_AroE"/>
    <property type="match status" value="1"/>
</dbReference>
<dbReference type="Proteomes" id="UP000273982">
    <property type="component" value="Chromosome"/>
</dbReference>
<feature type="binding site" evidence="8">
    <location>
        <position position="225"/>
    </location>
    <ligand>
        <name>shikimate</name>
        <dbReference type="ChEBI" id="CHEBI:36208"/>
    </ligand>
</feature>
<comment type="similarity">
    <text evidence="8">Belongs to the shikimate dehydrogenase family.</text>
</comment>
<evidence type="ECO:0000256" key="7">
    <source>
        <dbReference type="ARBA" id="ARBA00049442"/>
    </source>
</evidence>
<dbReference type="AlphaFoldDB" id="A0A3G8M9K3"/>
<comment type="function">
    <text evidence="8">Involved in the biosynthesis of the chorismate, which leads to the biosynthesis of aromatic amino acids. Catalyzes the reversible NADPH linked reduction of 3-dehydroshikimate (DHSA) to yield shikimate (SA).</text>
</comment>
<comment type="pathway">
    <text evidence="1 8">Metabolic intermediate biosynthesis; chorismate biosynthesis; chorismate from D-erythrose 4-phosphate and phosphoenolpyruvate: step 4/7.</text>
</comment>
<dbReference type="NCBIfam" id="TIGR00507">
    <property type="entry name" value="aroE"/>
    <property type="match status" value="1"/>
</dbReference>
<sequence>MTNGHRFVLAGVIGWPIAHSRSPKIHNHWFAQYGIEGCYAPLPVEPGRLEAALRAMPALGFAGCNLTIPHKETALQFLDHVDDSAARIGAVNCVVVERNGALIGRNYDGYGFIASLYEAAPLWRAERAPCVIIGAGGGARAIIHGLLEAGAREIRLFNRTLARADILAADFGPRVSALRWEERHAGLAGAGLLVNATSQGMVGQSPLDLSLAALPTSALVADIVYAPLETPLLAAARKHGATPVDGLGMLLHQARPAFRDWTGVMPDVTPALRAMIVATL</sequence>
<dbReference type="RefSeq" id="WP_124740130.1">
    <property type="nucleotide sequence ID" value="NZ_CP034086.1"/>
</dbReference>
<feature type="binding site" evidence="8">
    <location>
        <position position="83"/>
    </location>
    <ligand>
        <name>NADP(+)</name>
        <dbReference type="ChEBI" id="CHEBI:58349"/>
    </ligand>
</feature>
<feature type="domain" description="SDH C-terminal" evidence="11">
    <location>
        <begin position="246"/>
        <end position="275"/>
    </location>
</feature>
<dbReference type="GO" id="GO:0050661">
    <property type="term" value="F:NADP binding"/>
    <property type="evidence" value="ECO:0007669"/>
    <property type="project" value="InterPro"/>
</dbReference>
<reference evidence="12 13" key="1">
    <citation type="submission" date="2018-11" db="EMBL/GenBank/DDBJ databases">
        <title>Genome squencing of methanotrophic bacteria isolated from alkaline groundwater in Korea.</title>
        <authorList>
            <person name="Nguyen L.N."/>
        </authorList>
    </citation>
    <scope>NUCLEOTIDE SEQUENCE [LARGE SCALE GENOMIC DNA]</scope>
    <source>
        <strain evidence="12 13">GW6</strain>
    </source>
</reference>
<feature type="domain" description="Quinate/shikimate 5-dehydrogenase/glutamyl-tRNA reductase" evidence="9">
    <location>
        <begin position="127"/>
        <end position="199"/>
    </location>
</feature>
<dbReference type="GO" id="GO:0009073">
    <property type="term" value="P:aromatic amino acid family biosynthetic process"/>
    <property type="evidence" value="ECO:0007669"/>
    <property type="project" value="UniProtKB-KW"/>
</dbReference>
<keyword evidence="6 8" id="KW-0057">Aromatic amino acid biosynthesis</keyword>
<feature type="binding site" evidence="8">
    <location>
        <position position="108"/>
    </location>
    <ligand>
        <name>shikimate</name>
        <dbReference type="ChEBI" id="CHEBI:36208"/>
    </ligand>
</feature>
<feature type="binding site" evidence="8">
    <location>
        <position position="92"/>
    </location>
    <ligand>
        <name>shikimate</name>
        <dbReference type="ChEBI" id="CHEBI:36208"/>
    </ligand>
</feature>
<dbReference type="EMBL" id="CP034086">
    <property type="protein sequence ID" value="AZG78606.1"/>
    <property type="molecule type" value="Genomic_DNA"/>
</dbReference>
<comment type="subunit">
    <text evidence="8">Homodimer.</text>
</comment>
<dbReference type="GO" id="GO:0009423">
    <property type="term" value="P:chorismate biosynthetic process"/>
    <property type="evidence" value="ECO:0007669"/>
    <property type="project" value="UniProtKB-UniRule"/>
</dbReference>
<dbReference type="InterPro" id="IPR036291">
    <property type="entry name" value="NAD(P)-bd_dom_sf"/>
</dbReference>
<evidence type="ECO:0000256" key="5">
    <source>
        <dbReference type="ARBA" id="ARBA00023002"/>
    </source>
</evidence>
<dbReference type="InterPro" id="IPR046346">
    <property type="entry name" value="Aminoacid_DH-like_N_sf"/>
</dbReference>
<dbReference type="PANTHER" id="PTHR21089:SF1">
    <property type="entry name" value="BIFUNCTIONAL 3-DEHYDROQUINATE DEHYDRATASE_SHIKIMATE DEHYDROGENASE, CHLOROPLASTIC"/>
    <property type="match status" value="1"/>
</dbReference>
<feature type="binding site" evidence="8">
    <location>
        <position position="67"/>
    </location>
    <ligand>
        <name>shikimate</name>
        <dbReference type="ChEBI" id="CHEBI:36208"/>
    </ligand>
</feature>
<keyword evidence="4 8" id="KW-0521">NADP</keyword>
<dbReference type="InterPro" id="IPR041121">
    <property type="entry name" value="SDH_C"/>
</dbReference>
<dbReference type="EC" id="1.1.1.25" evidence="2 8"/>
<dbReference type="Pfam" id="PF01488">
    <property type="entry name" value="Shikimate_DH"/>
    <property type="match status" value="1"/>
</dbReference>
<dbReference type="GO" id="GO:0005829">
    <property type="term" value="C:cytosol"/>
    <property type="evidence" value="ECO:0007669"/>
    <property type="project" value="TreeGrafter"/>
</dbReference>
<dbReference type="PANTHER" id="PTHR21089">
    <property type="entry name" value="SHIKIMATE DEHYDROGENASE"/>
    <property type="match status" value="1"/>
</dbReference>
<evidence type="ECO:0000259" key="11">
    <source>
        <dbReference type="Pfam" id="PF18317"/>
    </source>
</evidence>
<evidence type="ECO:0000313" key="13">
    <source>
        <dbReference type="Proteomes" id="UP000273982"/>
    </source>
</evidence>
<dbReference type="Gene3D" id="3.40.50.720">
    <property type="entry name" value="NAD(P)-binding Rossmann-like Domain"/>
    <property type="match status" value="1"/>
</dbReference>
<dbReference type="SUPFAM" id="SSF51735">
    <property type="entry name" value="NAD(P)-binding Rossmann-fold domains"/>
    <property type="match status" value="1"/>
</dbReference>
<feature type="domain" description="Shikimate dehydrogenase substrate binding N-terminal" evidence="10">
    <location>
        <begin position="12"/>
        <end position="94"/>
    </location>
</feature>
<dbReference type="KEGG" id="mros:EHO51_11730"/>
<feature type="binding site" evidence="8">
    <location>
        <position position="223"/>
    </location>
    <ligand>
        <name>NADP(+)</name>
        <dbReference type="ChEBI" id="CHEBI:58349"/>
    </ligand>
</feature>
<feature type="binding site" evidence="8">
    <location>
        <begin position="20"/>
        <end position="22"/>
    </location>
    <ligand>
        <name>shikimate</name>
        <dbReference type="ChEBI" id="CHEBI:36208"/>
    </ligand>
</feature>
<dbReference type="Pfam" id="PF18317">
    <property type="entry name" value="SDH_C"/>
    <property type="match status" value="1"/>
</dbReference>
<dbReference type="GO" id="GO:0004764">
    <property type="term" value="F:shikimate 3-dehydrogenase (NADP+) activity"/>
    <property type="evidence" value="ECO:0007669"/>
    <property type="project" value="UniProtKB-UniRule"/>
</dbReference>
<dbReference type="GO" id="GO:0008652">
    <property type="term" value="P:amino acid biosynthetic process"/>
    <property type="evidence" value="ECO:0007669"/>
    <property type="project" value="UniProtKB-KW"/>
</dbReference>
<feature type="binding site" evidence="8">
    <location>
        <position position="253"/>
    </location>
    <ligand>
        <name>shikimate</name>
        <dbReference type="ChEBI" id="CHEBI:36208"/>
    </ligand>
</feature>
<dbReference type="Pfam" id="PF08501">
    <property type="entry name" value="Shikimate_dh_N"/>
    <property type="match status" value="1"/>
</dbReference>
<gene>
    <name evidence="8" type="primary">aroE</name>
    <name evidence="12" type="ORF">EHO51_11730</name>
</gene>
<evidence type="ECO:0000256" key="2">
    <source>
        <dbReference type="ARBA" id="ARBA00012962"/>
    </source>
</evidence>
<evidence type="ECO:0000259" key="10">
    <source>
        <dbReference type="Pfam" id="PF08501"/>
    </source>
</evidence>
<comment type="catalytic activity">
    <reaction evidence="7 8">
        <text>shikimate + NADP(+) = 3-dehydroshikimate + NADPH + H(+)</text>
        <dbReference type="Rhea" id="RHEA:17737"/>
        <dbReference type="ChEBI" id="CHEBI:15378"/>
        <dbReference type="ChEBI" id="CHEBI:16630"/>
        <dbReference type="ChEBI" id="CHEBI:36208"/>
        <dbReference type="ChEBI" id="CHEBI:57783"/>
        <dbReference type="ChEBI" id="CHEBI:58349"/>
        <dbReference type="EC" id="1.1.1.25"/>
    </reaction>
</comment>
<evidence type="ECO:0000256" key="1">
    <source>
        <dbReference type="ARBA" id="ARBA00004871"/>
    </source>
</evidence>
<keyword evidence="5 8" id="KW-0560">Oxidoreductase</keyword>
<proteinExistence type="inferred from homology"/>
<evidence type="ECO:0000256" key="3">
    <source>
        <dbReference type="ARBA" id="ARBA00022605"/>
    </source>
</evidence>
<comment type="caution">
    <text evidence="8">Lacks conserved residue(s) required for the propagation of feature annotation.</text>
</comment>
<protein>
    <recommendedName>
        <fullName evidence="2 8">Shikimate dehydrogenase (NADP(+))</fullName>
        <shortName evidence="8">SDH</shortName>
        <ecNumber evidence="2 8">1.1.1.25</ecNumber>
    </recommendedName>
</protein>
<dbReference type="InterPro" id="IPR013708">
    <property type="entry name" value="Shikimate_DH-bd_N"/>
</dbReference>
<feature type="binding site" evidence="8">
    <location>
        <position position="246"/>
    </location>
    <ligand>
        <name>NADP(+)</name>
        <dbReference type="ChEBI" id="CHEBI:58349"/>
    </ligand>
</feature>
<dbReference type="SUPFAM" id="SSF53223">
    <property type="entry name" value="Aminoacid dehydrogenase-like, N-terminal domain"/>
    <property type="match status" value="1"/>
</dbReference>
<dbReference type="InterPro" id="IPR006151">
    <property type="entry name" value="Shikm_DH/Glu-tRNA_Rdtase"/>
</dbReference>
<dbReference type="UniPathway" id="UPA00053">
    <property type="reaction ID" value="UER00087"/>
</dbReference>
<dbReference type="InterPro" id="IPR011342">
    <property type="entry name" value="Shikimate_DH"/>
</dbReference>
<dbReference type="GO" id="GO:0019632">
    <property type="term" value="P:shikimate metabolic process"/>
    <property type="evidence" value="ECO:0007669"/>
    <property type="project" value="InterPro"/>
</dbReference>
<keyword evidence="3 8" id="KW-0028">Amino-acid biosynthesis</keyword>
<evidence type="ECO:0000256" key="6">
    <source>
        <dbReference type="ARBA" id="ARBA00023141"/>
    </source>
</evidence>
<feature type="active site" description="Proton acceptor" evidence="8">
    <location>
        <position position="71"/>
    </location>
</feature>
<organism evidence="12 13">
    <name type="scientific">Methylocystis rosea</name>
    <dbReference type="NCBI Taxonomy" id="173366"/>
    <lineage>
        <taxon>Bacteria</taxon>
        <taxon>Pseudomonadati</taxon>
        <taxon>Pseudomonadota</taxon>
        <taxon>Alphaproteobacteria</taxon>
        <taxon>Hyphomicrobiales</taxon>
        <taxon>Methylocystaceae</taxon>
        <taxon>Methylocystis</taxon>
    </lineage>
</organism>
<dbReference type="NCBIfam" id="NF001312">
    <property type="entry name" value="PRK00258.1-4"/>
    <property type="match status" value="1"/>
</dbReference>
<accession>A0A3G8M9K3</accession>
<dbReference type="InterPro" id="IPR022893">
    <property type="entry name" value="Shikimate_DH_fam"/>
</dbReference>
<evidence type="ECO:0000256" key="4">
    <source>
        <dbReference type="ARBA" id="ARBA00022857"/>
    </source>
</evidence>
<evidence type="ECO:0000256" key="8">
    <source>
        <dbReference type="HAMAP-Rule" id="MF_00222"/>
    </source>
</evidence>
<dbReference type="Gene3D" id="3.40.50.10860">
    <property type="entry name" value="Leucine Dehydrogenase, chain A, domain 1"/>
    <property type="match status" value="1"/>
</dbReference>